<dbReference type="EMBL" id="JAHFZB010000046">
    <property type="protein sequence ID" value="KAK6468007.1"/>
    <property type="molecule type" value="Genomic_DNA"/>
</dbReference>
<evidence type="ECO:0000313" key="9">
    <source>
        <dbReference type="Proteomes" id="UP001369086"/>
    </source>
</evidence>
<dbReference type="InterPro" id="IPR042127">
    <property type="entry name" value="TMEM45"/>
</dbReference>
<sequence length="384" mass="42818">MWLPAERLGANSLTDWGGSCSHPTGNQGFGCETGARSACTLPLLSEGNTTAAGQTRHKWDTVIRNKFLKDIKCGVRGRRCKTGCVLISASFPLPPAGPLVEGMANFKGHALPGSFFLLFGLWWSIKYPLLYFWRKNRSGGHVQLNPDSQRLDLIEGVVKVVFSIVGILAEQFVPDGPHLHLTQGEGHSWFKLMNWQHSTMYLFYGISGVVDILTISPLGVPLGLDRLMLSVAVFIEGFLFYFHVHNRAPLDVHIHSLLLIAVFGGAFSILLEVFQRDHIVLELFRSSLAILQGTWFWQIGFVLFPPGGGTAWDESDHDNIMFITMCFCWHYATALLIMALNYALVWCCVRRCADRTGADLELGRLMKSSKNTSQKALLQESDEE</sequence>
<accession>A0ABR0Y5S9</accession>
<feature type="transmembrane region" description="Helical" evidence="7">
    <location>
        <begin position="320"/>
        <end position="345"/>
    </location>
</feature>
<dbReference type="PANTHER" id="PTHR16007">
    <property type="entry name" value="EPIDIDYMAL MEMBRANE PROTEIN E9-RELATED"/>
    <property type="match status" value="1"/>
</dbReference>
<keyword evidence="3 7" id="KW-0812">Transmembrane</keyword>
<evidence type="ECO:0000256" key="2">
    <source>
        <dbReference type="ARBA" id="ARBA00006948"/>
    </source>
</evidence>
<evidence type="ECO:0000256" key="5">
    <source>
        <dbReference type="ARBA" id="ARBA00023136"/>
    </source>
</evidence>
<dbReference type="Pfam" id="PF04819">
    <property type="entry name" value="DUF716"/>
    <property type="match status" value="1"/>
</dbReference>
<evidence type="ECO:0000256" key="6">
    <source>
        <dbReference type="ARBA" id="ARBA00039264"/>
    </source>
</evidence>
<evidence type="ECO:0000256" key="1">
    <source>
        <dbReference type="ARBA" id="ARBA00004141"/>
    </source>
</evidence>
<dbReference type="Proteomes" id="UP001369086">
    <property type="component" value="Unassembled WGS sequence"/>
</dbReference>
<comment type="subcellular location">
    <subcellularLocation>
        <location evidence="1">Membrane</location>
        <topology evidence="1">Multi-pass membrane protein</topology>
    </subcellularLocation>
</comment>
<dbReference type="InterPro" id="IPR006904">
    <property type="entry name" value="DUF716"/>
</dbReference>
<proteinExistence type="inferred from homology"/>
<keyword evidence="4 7" id="KW-1133">Transmembrane helix</keyword>
<feature type="transmembrane region" description="Helical" evidence="7">
    <location>
        <begin position="201"/>
        <end position="220"/>
    </location>
</feature>
<protein>
    <recommendedName>
        <fullName evidence="6">Transmembrane protein 45B</fullName>
    </recommendedName>
</protein>
<keyword evidence="5 7" id="KW-0472">Membrane</keyword>
<reference evidence="8 9" key="1">
    <citation type="submission" date="2021-05" db="EMBL/GenBank/DDBJ databases">
        <authorList>
            <person name="Zahm M."/>
            <person name="Klopp C."/>
            <person name="Cabau C."/>
            <person name="Kuhl H."/>
            <person name="Suciu R."/>
            <person name="Ciorpac M."/>
            <person name="Holostenco D."/>
            <person name="Gessner J."/>
            <person name="Wuertz S."/>
            <person name="Hohne C."/>
            <person name="Stock M."/>
            <person name="Gislard M."/>
            <person name="Lluch J."/>
            <person name="Milhes M."/>
            <person name="Lampietro C."/>
            <person name="Lopez Roques C."/>
            <person name="Donnadieu C."/>
            <person name="Du K."/>
            <person name="Schartl M."/>
            <person name="Guiguen Y."/>
        </authorList>
    </citation>
    <scope>NUCLEOTIDE SEQUENCE [LARGE SCALE GENOMIC DNA]</scope>
    <source>
        <strain evidence="8">Hh-F2</strain>
        <tissue evidence="8">Blood</tissue>
    </source>
</reference>
<evidence type="ECO:0000313" key="8">
    <source>
        <dbReference type="EMBL" id="KAK6468007.1"/>
    </source>
</evidence>
<dbReference type="PANTHER" id="PTHR16007:SF59">
    <property type="entry name" value="TRANSMEMBRANE PROTEIN 45B"/>
    <property type="match status" value="1"/>
</dbReference>
<evidence type="ECO:0000256" key="7">
    <source>
        <dbReference type="SAM" id="Phobius"/>
    </source>
</evidence>
<feature type="transmembrane region" description="Helical" evidence="7">
    <location>
        <begin position="286"/>
        <end position="308"/>
    </location>
</feature>
<keyword evidence="9" id="KW-1185">Reference proteome</keyword>
<feature type="transmembrane region" description="Helical" evidence="7">
    <location>
        <begin position="113"/>
        <end position="133"/>
    </location>
</feature>
<gene>
    <name evidence="8" type="ORF">HHUSO_G34353</name>
</gene>
<evidence type="ECO:0000256" key="3">
    <source>
        <dbReference type="ARBA" id="ARBA00022692"/>
    </source>
</evidence>
<comment type="similarity">
    <text evidence="2">Belongs to the TMEM45 family.</text>
</comment>
<evidence type="ECO:0000256" key="4">
    <source>
        <dbReference type="ARBA" id="ARBA00022989"/>
    </source>
</evidence>
<name>A0ABR0Y5S9_HUSHU</name>
<feature type="transmembrane region" description="Helical" evidence="7">
    <location>
        <begin position="256"/>
        <end position="274"/>
    </location>
</feature>
<organism evidence="8 9">
    <name type="scientific">Huso huso</name>
    <name type="common">Beluga</name>
    <name type="synonym">Acipenser huso</name>
    <dbReference type="NCBI Taxonomy" id="61971"/>
    <lineage>
        <taxon>Eukaryota</taxon>
        <taxon>Metazoa</taxon>
        <taxon>Chordata</taxon>
        <taxon>Craniata</taxon>
        <taxon>Vertebrata</taxon>
        <taxon>Euteleostomi</taxon>
        <taxon>Actinopterygii</taxon>
        <taxon>Chondrostei</taxon>
        <taxon>Acipenseriformes</taxon>
        <taxon>Acipenseridae</taxon>
        <taxon>Huso</taxon>
    </lineage>
</organism>
<comment type="caution">
    <text evidence="8">The sequence shown here is derived from an EMBL/GenBank/DDBJ whole genome shotgun (WGS) entry which is preliminary data.</text>
</comment>